<dbReference type="InterPro" id="IPR027022">
    <property type="entry name" value="ABC_permease_BceB-typ"/>
</dbReference>
<evidence type="ECO:0000313" key="9">
    <source>
        <dbReference type="Proteomes" id="UP000824093"/>
    </source>
</evidence>
<dbReference type="Proteomes" id="UP000824093">
    <property type="component" value="Unassembled WGS sequence"/>
</dbReference>
<reference evidence="8" key="1">
    <citation type="submission" date="2020-10" db="EMBL/GenBank/DDBJ databases">
        <authorList>
            <person name="Gilroy R."/>
        </authorList>
    </citation>
    <scope>NUCLEOTIDE SEQUENCE</scope>
    <source>
        <strain evidence="8">CHK195-15760</strain>
    </source>
</reference>
<feature type="transmembrane region" description="Helical" evidence="6">
    <location>
        <begin position="663"/>
        <end position="684"/>
    </location>
</feature>
<reference evidence="8" key="2">
    <citation type="journal article" date="2021" name="PeerJ">
        <title>Extensive microbial diversity within the chicken gut microbiome revealed by metagenomics and culture.</title>
        <authorList>
            <person name="Gilroy R."/>
            <person name="Ravi A."/>
            <person name="Getino M."/>
            <person name="Pursley I."/>
            <person name="Horton D.L."/>
            <person name="Alikhan N.F."/>
            <person name="Baker D."/>
            <person name="Gharbi K."/>
            <person name="Hall N."/>
            <person name="Watson M."/>
            <person name="Adriaenssens E.M."/>
            <person name="Foster-Nyarko E."/>
            <person name="Jarju S."/>
            <person name="Secka A."/>
            <person name="Antonio M."/>
            <person name="Oren A."/>
            <person name="Chaudhuri R.R."/>
            <person name="La Ragione R."/>
            <person name="Hildebrand F."/>
            <person name="Pallen M.J."/>
        </authorList>
    </citation>
    <scope>NUCLEOTIDE SEQUENCE</scope>
    <source>
        <strain evidence="8">CHK195-15760</strain>
    </source>
</reference>
<evidence type="ECO:0000313" key="8">
    <source>
        <dbReference type="EMBL" id="HIU51492.1"/>
    </source>
</evidence>
<comment type="similarity">
    <text evidence="6">Belongs to the ABC-4 integral membrane protein family.</text>
</comment>
<evidence type="ECO:0000256" key="2">
    <source>
        <dbReference type="ARBA" id="ARBA00022475"/>
    </source>
</evidence>
<proteinExistence type="inferred from homology"/>
<feature type="domain" description="ABC3 transporter permease C-terminal" evidence="7">
    <location>
        <begin position="63"/>
        <end position="182"/>
    </location>
</feature>
<dbReference type="AlphaFoldDB" id="A0A9D1M0Q2"/>
<feature type="transmembrane region" description="Helical" evidence="6">
    <location>
        <begin position="151"/>
        <end position="175"/>
    </location>
</feature>
<feature type="transmembrane region" description="Helical" evidence="6">
    <location>
        <begin position="17"/>
        <end position="34"/>
    </location>
</feature>
<protein>
    <submittedName>
        <fullName evidence="8">ABC transporter permease</fullName>
    </submittedName>
</protein>
<dbReference type="PANTHER" id="PTHR46795">
    <property type="entry name" value="ABC TRANSPORTER PERMEASE-RELATED-RELATED"/>
    <property type="match status" value="1"/>
</dbReference>
<accession>A0A9D1M0Q2</accession>
<dbReference type="GO" id="GO:0005886">
    <property type="term" value="C:plasma membrane"/>
    <property type="evidence" value="ECO:0007669"/>
    <property type="project" value="UniProtKB-SubCell"/>
</dbReference>
<dbReference type="InterPro" id="IPR052536">
    <property type="entry name" value="ABC-4_Integral_Memb_Prot"/>
</dbReference>
<dbReference type="InterPro" id="IPR003838">
    <property type="entry name" value="ABC3_permease_C"/>
</dbReference>
<feature type="domain" description="ABC3 transporter permease C-terminal" evidence="7">
    <location>
        <begin position="580"/>
        <end position="695"/>
    </location>
</feature>
<comment type="caution">
    <text evidence="8">The sequence shown here is derived from an EMBL/GenBank/DDBJ whole genome shotgun (WGS) entry which is preliminary data.</text>
</comment>
<evidence type="ECO:0000256" key="4">
    <source>
        <dbReference type="ARBA" id="ARBA00022989"/>
    </source>
</evidence>
<gene>
    <name evidence="8" type="ORF">IAB70_02555</name>
</gene>
<name>A0A9D1M0Q2_9FIRM</name>
<feature type="transmembrane region" description="Helical" evidence="6">
    <location>
        <begin position="242"/>
        <end position="263"/>
    </location>
</feature>
<evidence type="ECO:0000256" key="3">
    <source>
        <dbReference type="ARBA" id="ARBA00022692"/>
    </source>
</evidence>
<keyword evidence="6" id="KW-0813">Transport</keyword>
<evidence type="ECO:0000256" key="6">
    <source>
        <dbReference type="PIRNR" id="PIRNR018968"/>
    </source>
</evidence>
<feature type="transmembrane region" description="Helical" evidence="6">
    <location>
        <begin position="203"/>
        <end position="222"/>
    </location>
</feature>
<dbReference type="PANTHER" id="PTHR46795:SF3">
    <property type="entry name" value="ABC TRANSPORTER PERMEASE"/>
    <property type="match status" value="1"/>
</dbReference>
<dbReference type="Pfam" id="PF02687">
    <property type="entry name" value="FtsX"/>
    <property type="match status" value="2"/>
</dbReference>
<evidence type="ECO:0000256" key="5">
    <source>
        <dbReference type="ARBA" id="ARBA00023136"/>
    </source>
</evidence>
<keyword evidence="5 6" id="KW-0472">Membrane</keyword>
<keyword evidence="2 6" id="KW-1003">Cell membrane</keyword>
<dbReference type="GO" id="GO:0055085">
    <property type="term" value="P:transmembrane transport"/>
    <property type="evidence" value="ECO:0007669"/>
    <property type="project" value="UniProtKB-UniRule"/>
</dbReference>
<feature type="transmembrane region" description="Helical" evidence="6">
    <location>
        <begin position="628"/>
        <end position="657"/>
    </location>
</feature>
<feature type="transmembrane region" description="Helical" evidence="6">
    <location>
        <begin position="284"/>
        <end position="307"/>
    </location>
</feature>
<keyword evidence="4 6" id="KW-1133">Transmembrane helix</keyword>
<dbReference type="PIRSF" id="PIRSF018968">
    <property type="entry name" value="ABC_permease_BceB"/>
    <property type="match status" value="1"/>
</dbReference>
<organism evidence="8 9">
    <name type="scientific">Candidatus Merdicola faecigallinarum</name>
    <dbReference type="NCBI Taxonomy" id="2840862"/>
    <lineage>
        <taxon>Bacteria</taxon>
        <taxon>Bacillati</taxon>
        <taxon>Bacillota</taxon>
        <taxon>Clostridia</taxon>
        <taxon>Candidatus Merdicola</taxon>
    </lineage>
</organism>
<feature type="transmembrane region" description="Helical" evidence="6">
    <location>
        <begin position="54"/>
        <end position="79"/>
    </location>
</feature>
<feature type="transmembrane region" description="Helical" evidence="6">
    <location>
        <begin position="107"/>
        <end position="131"/>
    </location>
</feature>
<evidence type="ECO:0000256" key="1">
    <source>
        <dbReference type="ARBA" id="ARBA00004651"/>
    </source>
</evidence>
<keyword evidence="3 6" id="KW-0812">Transmembrane</keyword>
<dbReference type="EMBL" id="DVNH01000019">
    <property type="protein sequence ID" value="HIU51492.1"/>
    <property type="molecule type" value="Genomic_DNA"/>
</dbReference>
<comment type="subcellular location">
    <subcellularLocation>
        <location evidence="1 6">Cell membrane</location>
        <topology evidence="1 6">Multi-pass membrane protein</topology>
    </subcellularLocation>
</comment>
<sequence length="697" mass="78676">MLFKLSVKNMKKSFKDYAIYFLTLVLGVAIFYMFNSLDSQQAMLQVSESTRKLIALMIDMLGVVSVFIAIILGFLIVYANNFLVNRRKKEFGIYMTLGMGKRQISKIILLETLLIGILSLLVGIFIGVFASQFMSILVAKLFEADMSEFTFVFSSGACIKTCIYFAVMFLAVMIFNTITISKYKLINLLTAVRKNEKVKMKNPILSVFVFLASVGILGYAYWKVTGGINELDTIEKILGPILMGTIGTIGIFWSLSGFILRVIQSSKKIYLRGTNMFVLRQLNNKINTTVVSMSVICIMLFMTISILSSSISVQNSMDTELEEMTPVDLNLFKTANLPDSYVSSYSGKTIYYTEEQKVDSRKSIVDTLKQNGYDISKLKDIVEIPIYTVPEWTWKYSLGNYYETAKAQYSMLAYDTPETLIKVSDYNKIASLYGQEQYTLNDNEYIVLCDFDSMVELRNAALKENSDIQVNGKIYHAKYNECQSGFINMSSSHTNTGVILLPDSFEWKEEWKEQKFLAANYNADTEEGKQEINKEFADDDSKLNENLSAKGIRLDGMTKITLIEASKGLSSIIIFIAIYLGIIFLIASSAILALKQLTESSDNKQRYNILRKIGCDEKMINQALFRQIAIFFMLPLVLAIIHSIFGIKFALTVLVVLAKPEELLPSIIVTAVVMGIIYGLYFLATYLGSKNIIKEEE</sequence>
<evidence type="ECO:0000259" key="7">
    <source>
        <dbReference type="Pfam" id="PF02687"/>
    </source>
</evidence>
<feature type="transmembrane region" description="Helical" evidence="6">
    <location>
        <begin position="572"/>
        <end position="594"/>
    </location>
</feature>